<dbReference type="EMBL" id="VJMH01005482">
    <property type="protein sequence ID" value="KAF0695384.1"/>
    <property type="molecule type" value="Genomic_DNA"/>
</dbReference>
<dbReference type="Proteomes" id="UP000332933">
    <property type="component" value="Unassembled WGS sequence"/>
</dbReference>
<keyword evidence="1" id="KW-0862">Zinc</keyword>
<sequence length="359" mass="40688">MASTLHPLHPHRHVQERHHHVHAEDVKLLRVDAATMFSKPGRTSSYTVYMFTIATPGTQTWWLVRKRYSQFLAVRNDVVRAHKRSHVLVQTLLEPVCDAPFPRKVFRGVHTPAVKDERNRALRTFTLALATLRMECMHLACVLQRMADEGTVDDAPLVLGQLADVYAIVAAFLHVPELQVQEEVRRLIAPHVLSHSTHAHLDDDDCAICLDDYVEDPAATALPCGHAFHDTCLAAWMAKQQTCPMCRDVALFGSTAVEYVARRVLQSADSLLVRLSQMPSRASAWLVDANHNQTTLSWPTTMRRRALLDFVCSVCFGHSYRGMRRLQCGHACHEPCLVDWMTRHDTCPSCRDESYHGYL</sequence>
<dbReference type="OrthoDB" id="48802at2759"/>
<dbReference type="SUPFAM" id="SSF57850">
    <property type="entry name" value="RING/U-box"/>
    <property type="match status" value="2"/>
</dbReference>
<dbReference type="CDD" id="cd06093">
    <property type="entry name" value="PX_domain"/>
    <property type="match status" value="1"/>
</dbReference>
<dbReference type="SUPFAM" id="SSF64268">
    <property type="entry name" value="PX domain"/>
    <property type="match status" value="1"/>
</dbReference>
<dbReference type="PROSITE" id="PS50089">
    <property type="entry name" value="ZF_RING_2"/>
    <property type="match status" value="2"/>
</dbReference>
<dbReference type="SMART" id="SM00184">
    <property type="entry name" value="RING"/>
    <property type="match status" value="2"/>
</dbReference>
<organism evidence="6 7">
    <name type="scientific">Aphanomyces stellatus</name>
    <dbReference type="NCBI Taxonomy" id="120398"/>
    <lineage>
        <taxon>Eukaryota</taxon>
        <taxon>Sar</taxon>
        <taxon>Stramenopiles</taxon>
        <taxon>Oomycota</taxon>
        <taxon>Saprolegniomycetes</taxon>
        <taxon>Saprolegniales</taxon>
        <taxon>Verrucalvaceae</taxon>
        <taxon>Aphanomyces</taxon>
    </lineage>
</organism>
<dbReference type="InterPro" id="IPR001841">
    <property type="entry name" value="Znf_RING"/>
</dbReference>
<dbReference type="InterPro" id="IPR013083">
    <property type="entry name" value="Znf_RING/FYVE/PHD"/>
</dbReference>
<keyword evidence="1" id="KW-0479">Metal-binding</keyword>
<dbReference type="InterPro" id="IPR051826">
    <property type="entry name" value="E3_ubiquitin-ligase_domain"/>
</dbReference>
<keyword evidence="7" id="KW-1185">Reference proteome</keyword>
<dbReference type="Gene3D" id="3.30.1520.10">
    <property type="entry name" value="Phox-like domain"/>
    <property type="match status" value="1"/>
</dbReference>
<dbReference type="InterPro" id="IPR036871">
    <property type="entry name" value="PX_dom_sf"/>
</dbReference>
<dbReference type="PROSITE" id="PS50195">
    <property type="entry name" value="PX"/>
    <property type="match status" value="1"/>
</dbReference>
<accession>A0A485KZ23</accession>
<dbReference type="InterPro" id="IPR001683">
    <property type="entry name" value="PX_dom"/>
</dbReference>
<proteinExistence type="predicted"/>
<evidence type="ECO:0000259" key="3">
    <source>
        <dbReference type="PROSITE" id="PS50089"/>
    </source>
</evidence>
<evidence type="ECO:0000313" key="6">
    <source>
        <dbReference type="EMBL" id="VFT90650.1"/>
    </source>
</evidence>
<feature type="domain" description="RING-type" evidence="3">
    <location>
        <begin position="206"/>
        <end position="247"/>
    </location>
</feature>
<name>A0A485KZ23_9STRA</name>
<dbReference type="EMBL" id="CAADRA010005503">
    <property type="protein sequence ID" value="VFT90650.1"/>
    <property type="molecule type" value="Genomic_DNA"/>
</dbReference>
<feature type="domain" description="PX" evidence="4">
    <location>
        <begin position="27"/>
        <end position="179"/>
    </location>
</feature>
<dbReference type="GO" id="GO:0035091">
    <property type="term" value="F:phosphatidylinositol binding"/>
    <property type="evidence" value="ECO:0007669"/>
    <property type="project" value="InterPro"/>
</dbReference>
<dbReference type="GO" id="GO:0061630">
    <property type="term" value="F:ubiquitin protein ligase activity"/>
    <property type="evidence" value="ECO:0007669"/>
    <property type="project" value="TreeGrafter"/>
</dbReference>
<dbReference type="AlphaFoldDB" id="A0A485KZ23"/>
<evidence type="ECO:0000256" key="2">
    <source>
        <dbReference type="SAM" id="MobiDB-lite"/>
    </source>
</evidence>
<dbReference type="Gene3D" id="3.30.40.10">
    <property type="entry name" value="Zinc/RING finger domain, C3HC4 (zinc finger)"/>
    <property type="match status" value="2"/>
</dbReference>
<feature type="domain" description="RING-type" evidence="3">
    <location>
        <begin position="312"/>
        <end position="351"/>
    </location>
</feature>
<reference evidence="5" key="2">
    <citation type="submission" date="2019-06" db="EMBL/GenBank/DDBJ databases">
        <title>Genomics analysis of Aphanomyces spp. identifies a new class of oomycete effector associated with host adaptation.</title>
        <authorList>
            <person name="Gaulin E."/>
        </authorList>
    </citation>
    <scope>NUCLEOTIDE SEQUENCE</scope>
    <source>
        <strain evidence="5">CBS 578.67</strain>
    </source>
</reference>
<evidence type="ECO:0000313" key="7">
    <source>
        <dbReference type="Proteomes" id="UP000332933"/>
    </source>
</evidence>
<evidence type="ECO:0000259" key="4">
    <source>
        <dbReference type="PROSITE" id="PS50195"/>
    </source>
</evidence>
<keyword evidence="1" id="KW-0863">Zinc-finger</keyword>
<feature type="region of interest" description="Disordered" evidence="2">
    <location>
        <begin position="1"/>
        <end position="21"/>
    </location>
</feature>
<protein>
    <submittedName>
        <fullName evidence="6">Aste57867_13818 protein</fullName>
    </submittedName>
</protein>
<feature type="compositionally biased region" description="Basic residues" evidence="2">
    <location>
        <begin position="8"/>
        <end position="21"/>
    </location>
</feature>
<dbReference type="GO" id="GO:0008270">
    <property type="term" value="F:zinc ion binding"/>
    <property type="evidence" value="ECO:0007669"/>
    <property type="project" value="UniProtKB-KW"/>
</dbReference>
<gene>
    <name evidence="6" type="primary">Aste57867_13818</name>
    <name evidence="5" type="ORF">As57867_013768</name>
    <name evidence="6" type="ORF">ASTE57867_13818</name>
</gene>
<dbReference type="GO" id="GO:0006511">
    <property type="term" value="P:ubiquitin-dependent protein catabolic process"/>
    <property type="evidence" value="ECO:0007669"/>
    <property type="project" value="TreeGrafter"/>
</dbReference>
<evidence type="ECO:0000313" key="5">
    <source>
        <dbReference type="EMBL" id="KAF0695384.1"/>
    </source>
</evidence>
<evidence type="ECO:0000256" key="1">
    <source>
        <dbReference type="PROSITE-ProRule" id="PRU00175"/>
    </source>
</evidence>
<dbReference type="PANTHER" id="PTHR22765">
    <property type="entry name" value="RING FINGER AND PROTEASE ASSOCIATED DOMAIN-CONTAINING"/>
    <property type="match status" value="1"/>
</dbReference>
<reference evidence="6 7" key="1">
    <citation type="submission" date="2019-03" db="EMBL/GenBank/DDBJ databases">
        <authorList>
            <person name="Gaulin E."/>
            <person name="Dumas B."/>
        </authorList>
    </citation>
    <scope>NUCLEOTIDE SEQUENCE [LARGE SCALE GENOMIC DNA]</scope>
    <source>
        <strain evidence="6">CBS 568.67</strain>
    </source>
</reference>
<dbReference type="Pfam" id="PF13639">
    <property type="entry name" value="zf-RING_2"/>
    <property type="match status" value="2"/>
</dbReference>